<protein>
    <submittedName>
        <fullName evidence="1">Inositol-pentakisphosphate 2-kinase</fullName>
    </submittedName>
</protein>
<comment type="caution">
    <text evidence="1">The sequence shown here is derived from an EMBL/GenBank/DDBJ whole genome shotgun (WGS) entry which is preliminary data.</text>
</comment>
<organism evidence="1 2">
    <name type="scientific">Russula earlei</name>
    <dbReference type="NCBI Taxonomy" id="71964"/>
    <lineage>
        <taxon>Eukaryota</taxon>
        <taxon>Fungi</taxon>
        <taxon>Dikarya</taxon>
        <taxon>Basidiomycota</taxon>
        <taxon>Agaricomycotina</taxon>
        <taxon>Agaricomycetes</taxon>
        <taxon>Russulales</taxon>
        <taxon>Russulaceae</taxon>
        <taxon>Russula</taxon>
    </lineage>
</organism>
<reference evidence="1" key="1">
    <citation type="submission" date="2021-03" db="EMBL/GenBank/DDBJ databases">
        <title>Evolutionary priming and transition to the ectomycorrhizal habit in an iconic lineage of mushroom-forming fungi: is preadaptation a requirement?</title>
        <authorList>
            <consortium name="DOE Joint Genome Institute"/>
            <person name="Looney B.P."/>
            <person name="Miyauchi S."/>
            <person name="Morin E."/>
            <person name="Drula E."/>
            <person name="Courty P.E."/>
            <person name="Chicoki N."/>
            <person name="Fauchery L."/>
            <person name="Kohler A."/>
            <person name="Kuo A."/>
            <person name="LaButti K."/>
            <person name="Pangilinan J."/>
            <person name="Lipzen A."/>
            <person name="Riley R."/>
            <person name="Andreopoulos W."/>
            <person name="He G."/>
            <person name="Johnson J."/>
            <person name="Barry K.W."/>
            <person name="Grigoriev I.V."/>
            <person name="Nagy L."/>
            <person name="Hibbett D."/>
            <person name="Henrissat B."/>
            <person name="Matheny P.B."/>
            <person name="Labbe J."/>
            <person name="Martin A.F."/>
        </authorList>
    </citation>
    <scope>NUCLEOTIDE SEQUENCE</scope>
    <source>
        <strain evidence="1">BPL698</strain>
    </source>
</reference>
<dbReference type="EMBL" id="JAGFNK010000127">
    <property type="protein sequence ID" value="KAI9507384.1"/>
    <property type="molecule type" value="Genomic_DNA"/>
</dbReference>
<evidence type="ECO:0000313" key="2">
    <source>
        <dbReference type="Proteomes" id="UP001207468"/>
    </source>
</evidence>
<dbReference type="Proteomes" id="UP001207468">
    <property type="component" value="Unassembled WGS sequence"/>
</dbReference>
<evidence type="ECO:0000313" key="1">
    <source>
        <dbReference type="EMBL" id="KAI9507384.1"/>
    </source>
</evidence>
<gene>
    <name evidence="1" type="ORF">F5148DRAFT_1015110</name>
</gene>
<proteinExistence type="predicted"/>
<accession>A0ACC0U876</accession>
<name>A0ACC0U876_9AGAM</name>
<sequence>MAIDISQTSPAQWRYISEGNVTIVFSYNGPHHPTFTGKALRIRKAPRETQGPHSPFQGDLAAFQQNVLPRLLDPAYLPDLQTVPLQANWVEVLSKQHEPFRPQERRITSKVDCSRRTAVLVTDLIGGLTCAVELKPKWGFLPNCLHLSPETKPIKTQTCRTCMHGHLKRTEGVNAATQYCPLDLFSGSKARLETALGGLWDSWIRFNGSINSLRIFNHGKVVLPDDELTLRAWSRETFSLPTDAPITSIKSSFINSLLLQILRTPLLNRISSLQRSLDSLDCEGLAKLIEISPIFDLTQPTMEDWASFVDTFLSPKHQNHSDFSPTNLRYHSLSYALSATFKDCSLIIPLHSDWADDEHGDNIKVVDLEIKSVENIPRWLKLDQRIVNEYAKLEQTMRKSCIE</sequence>
<keyword evidence="2" id="KW-1185">Reference proteome</keyword>